<dbReference type="PRINTS" id="PR00063">
    <property type="entry name" value="RIBOSOMALL27"/>
</dbReference>
<dbReference type="AlphaFoldDB" id="A0A1Y5FBB6"/>
<gene>
    <name evidence="5" type="primary">rpmA</name>
    <name evidence="7" type="ORF">A9Q84_07255</name>
</gene>
<dbReference type="Pfam" id="PF01016">
    <property type="entry name" value="Ribosomal_L27"/>
    <property type="match status" value="1"/>
</dbReference>
<evidence type="ECO:0000256" key="1">
    <source>
        <dbReference type="ARBA" id="ARBA00010797"/>
    </source>
</evidence>
<dbReference type="Gene3D" id="2.40.50.100">
    <property type="match status" value="1"/>
</dbReference>
<sequence>MAHKKAAGSTTNGRDSNPNMYGVKKFGGEKVIAGNIIVRQAGNKFHPGQGVRQGKDCTLFAITDGSIKFSYYNKTKKIVSVVQG</sequence>
<dbReference type="GO" id="GO:0003735">
    <property type="term" value="F:structural constituent of ribosome"/>
    <property type="evidence" value="ECO:0007669"/>
    <property type="project" value="InterPro"/>
</dbReference>
<evidence type="ECO:0000256" key="4">
    <source>
        <dbReference type="ARBA" id="ARBA00035175"/>
    </source>
</evidence>
<dbReference type="PANTHER" id="PTHR15893">
    <property type="entry name" value="RIBOSOMAL PROTEIN L27"/>
    <property type="match status" value="1"/>
</dbReference>
<evidence type="ECO:0000256" key="2">
    <source>
        <dbReference type="ARBA" id="ARBA00022980"/>
    </source>
</evidence>
<evidence type="ECO:0000313" key="7">
    <source>
        <dbReference type="EMBL" id="OUR96150.1"/>
    </source>
</evidence>
<reference evidence="8" key="1">
    <citation type="journal article" date="2017" name="Proc. Natl. Acad. Sci. U.S.A.">
        <title>Simulation of Deepwater Horizon oil plume reveals substrate specialization within a complex community of hydrocarbon-degraders.</title>
        <authorList>
            <person name="Hu P."/>
            <person name="Dubinsky E.A."/>
            <person name="Probst A.J."/>
            <person name="Wang J."/>
            <person name="Sieber C.M.K."/>
            <person name="Tom L.M."/>
            <person name="Gardinali P."/>
            <person name="Banfield J.F."/>
            <person name="Atlas R.M."/>
            <person name="Andersen G.L."/>
        </authorList>
    </citation>
    <scope>NUCLEOTIDE SEQUENCE [LARGE SCALE GENOMIC DNA]</scope>
</reference>
<evidence type="ECO:0000256" key="6">
    <source>
        <dbReference type="SAM" id="MobiDB-lite"/>
    </source>
</evidence>
<dbReference type="SUPFAM" id="SSF110324">
    <property type="entry name" value="Ribosomal L27 protein-like"/>
    <property type="match status" value="1"/>
</dbReference>
<dbReference type="NCBIfam" id="TIGR00062">
    <property type="entry name" value="L27"/>
    <property type="match status" value="1"/>
</dbReference>
<dbReference type="FunFam" id="2.40.50.100:FF:000020">
    <property type="entry name" value="50S ribosomal protein L27"/>
    <property type="match status" value="1"/>
</dbReference>
<name>A0A1Y5FBB6_9BACT</name>
<dbReference type="Proteomes" id="UP000196531">
    <property type="component" value="Unassembled WGS sequence"/>
</dbReference>
<dbReference type="GO" id="GO:1990904">
    <property type="term" value="C:ribonucleoprotein complex"/>
    <property type="evidence" value="ECO:0007669"/>
    <property type="project" value="UniProtKB-KW"/>
</dbReference>
<comment type="caution">
    <text evidence="7">The sequence shown here is derived from an EMBL/GenBank/DDBJ whole genome shotgun (WGS) entry which is preliminary data.</text>
</comment>
<protein>
    <recommendedName>
        <fullName evidence="4 5">Large ribosomal subunit protein bL27</fullName>
    </recommendedName>
</protein>
<keyword evidence="2 5" id="KW-0689">Ribosomal protein</keyword>
<feature type="region of interest" description="Disordered" evidence="6">
    <location>
        <begin position="1"/>
        <end position="20"/>
    </location>
</feature>
<evidence type="ECO:0000256" key="3">
    <source>
        <dbReference type="ARBA" id="ARBA00023274"/>
    </source>
</evidence>
<comment type="similarity">
    <text evidence="1 5">Belongs to the bacterial ribosomal protein bL27 family.</text>
</comment>
<evidence type="ECO:0000256" key="5">
    <source>
        <dbReference type="HAMAP-Rule" id="MF_00539"/>
    </source>
</evidence>
<accession>A0A1Y5FBB6</accession>
<keyword evidence="3 5" id="KW-0687">Ribonucleoprotein</keyword>
<dbReference type="InterPro" id="IPR001684">
    <property type="entry name" value="Ribosomal_bL27"/>
</dbReference>
<dbReference type="PANTHER" id="PTHR15893:SF0">
    <property type="entry name" value="LARGE RIBOSOMAL SUBUNIT PROTEIN BL27M"/>
    <property type="match status" value="1"/>
</dbReference>
<evidence type="ECO:0000313" key="8">
    <source>
        <dbReference type="Proteomes" id="UP000196531"/>
    </source>
</evidence>
<dbReference type="GO" id="GO:0005840">
    <property type="term" value="C:ribosome"/>
    <property type="evidence" value="ECO:0007669"/>
    <property type="project" value="UniProtKB-KW"/>
</dbReference>
<dbReference type="EMBL" id="MAAO01000006">
    <property type="protein sequence ID" value="OUR96150.1"/>
    <property type="molecule type" value="Genomic_DNA"/>
</dbReference>
<dbReference type="GO" id="GO:0006412">
    <property type="term" value="P:translation"/>
    <property type="evidence" value="ECO:0007669"/>
    <property type="project" value="UniProtKB-UniRule"/>
</dbReference>
<organism evidence="7 8">
    <name type="scientific">Halobacteriovorax marinus</name>
    <dbReference type="NCBI Taxonomy" id="97084"/>
    <lineage>
        <taxon>Bacteria</taxon>
        <taxon>Pseudomonadati</taxon>
        <taxon>Bdellovibrionota</taxon>
        <taxon>Bacteriovoracia</taxon>
        <taxon>Bacteriovoracales</taxon>
        <taxon>Halobacteriovoraceae</taxon>
        <taxon>Halobacteriovorax</taxon>
    </lineage>
</organism>
<proteinExistence type="inferred from homology"/>
<feature type="compositionally biased region" description="Polar residues" evidence="6">
    <location>
        <begin position="8"/>
        <end position="19"/>
    </location>
</feature>
<dbReference type="HAMAP" id="MF_00539">
    <property type="entry name" value="Ribosomal_bL27"/>
    <property type="match status" value="1"/>
</dbReference>